<evidence type="ECO:0000313" key="2">
    <source>
        <dbReference type="Proteomes" id="UP001626536"/>
    </source>
</evidence>
<gene>
    <name evidence="1" type="ORF">RZS28_06855</name>
</gene>
<dbReference type="RefSeq" id="WP_407340586.1">
    <property type="nucleotide sequence ID" value="NZ_CP136862.1"/>
</dbReference>
<name>A0ABZ0HWS9_9HYPH</name>
<dbReference type="SUPFAM" id="SSF48452">
    <property type="entry name" value="TPR-like"/>
    <property type="match status" value="1"/>
</dbReference>
<evidence type="ECO:0008006" key="3">
    <source>
        <dbReference type="Google" id="ProtNLM"/>
    </source>
</evidence>
<reference evidence="1 2" key="1">
    <citation type="submission" date="2023-10" db="EMBL/GenBank/DDBJ databases">
        <title>Novel methanotroph of the genus Methylocapsa from a subarctic wetland.</title>
        <authorList>
            <person name="Belova S.E."/>
            <person name="Oshkin I.Y."/>
            <person name="Miroshnikov K."/>
            <person name="Dedysh S.N."/>
        </authorList>
    </citation>
    <scope>NUCLEOTIDE SEQUENCE [LARGE SCALE GENOMIC DNA]</scope>
    <source>
        <strain evidence="1 2">RX1</strain>
    </source>
</reference>
<dbReference type="EMBL" id="CP136862">
    <property type="protein sequence ID" value="WOJ90998.1"/>
    <property type="molecule type" value="Genomic_DNA"/>
</dbReference>
<dbReference type="Proteomes" id="UP001626536">
    <property type="component" value="Chromosome"/>
</dbReference>
<evidence type="ECO:0000313" key="1">
    <source>
        <dbReference type="EMBL" id="WOJ90998.1"/>
    </source>
</evidence>
<organism evidence="1 2">
    <name type="scientific">Methylocapsa polymorpha</name>
    <dbReference type="NCBI Taxonomy" id="3080828"/>
    <lineage>
        <taxon>Bacteria</taxon>
        <taxon>Pseudomonadati</taxon>
        <taxon>Pseudomonadota</taxon>
        <taxon>Alphaproteobacteria</taxon>
        <taxon>Hyphomicrobiales</taxon>
        <taxon>Beijerinckiaceae</taxon>
        <taxon>Methylocapsa</taxon>
    </lineage>
</organism>
<dbReference type="Gene3D" id="1.25.40.10">
    <property type="entry name" value="Tetratricopeptide repeat domain"/>
    <property type="match status" value="1"/>
</dbReference>
<protein>
    <recommendedName>
        <fullName evidence="3">Tetratricopeptide repeat protein</fullName>
    </recommendedName>
</protein>
<dbReference type="InterPro" id="IPR011990">
    <property type="entry name" value="TPR-like_helical_dom_sf"/>
</dbReference>
<accession>A0ABZ0HWS9</accession>
<keyword evidence="2" id="KW-1185">Reference proteome</keyword>
<sequence length="175" mass="19237">MELTTGRGEPVSIEEVEALLGGGLPAGAAEHLNLAANLYAHDALALEHLRKAEALAPAHPAILIGLYRFYFYKGRLAECLEVARICLSEAAHHNNLAEDWRQVQSGDADFGSYDAMMPRFYLFVLKGYAYLQMRLGNLDEGVAAATKLLELDATDKIGATVLLEVHQRMEHADEE</sequence>
<proteinExistence type="predicted"/>